<dbReference type="Proteomes" id="UP001306592">
    <property type="component" value="Unassembled WGS sequence"/>
</dbReference>
<dbReference type="EMBL" id="JBANEI010000001">
    <property type="protein sequence ID" value="MEI2680237.1"/>
    <property type="molecule type" value="Genomic_DNA"/>
</dbReference>
<reference evidence="2 3" key="1">
    <citation type="submission" date="2024-02" db="EMBL/GenBank/DDBJ databases">
        <title>First report Erwinia aphidicola in onion in Chile.</title>
        <authorList>
            <person name="Valenzuela M."/>
            <person name="Pena M."/>
            <person name="Dutta B."/>
        </authorList>
    </citation>
    <scope>NUCLEOTIDE SEQUENCE [LARGE SCALE GENOMIC DNA]</scope>
    <source>
        <strain evidence="2 3">QCJ3A</strain>
    </source>
</reference>
<name>A0ABU8D9N7_ERWAP</name>
<proteinExistence type="predicted"/>
<evidence type="ECO:0000313" key="3">
    <source>
        <dbReference type="Proteomes" id="UP001306592"/>
    </source>
</evidence>
<evidence type="ECO:0000256" key="1">
    <source>
        <dbReference type="SAM" id="Phobius"/>
    </source>
</evidence>
<keyword evidence="1" id="KW-0472">Membrane</keyword>
<accession>A0ABU8D9N7</accession>
<protein>
    <submittedName>
        <fullName evidence="2">Uncharacterized protein</fullName>
    </submittedName>
</protein>
<organism evidence="2 3">
    <name type="scientific">Erwinia aphidicola</name>
    <dbReference type="NCBI Taxonomy" id="68334"/>
    <lineage>
        <taxon>Bacteria</taxon>
        <taxon>Pseudomonadati</taxon>
        <taxon>Pseudomonadota</taxon>
        <taxon>Gammaproteobacteria</taxon>
        <taxon>Enterobacterales</taxon>
        <taxon>Erwiniaceae</taxon>
        <taxon>Erwinia</taxon>
    </lineage>
</organism>
<keyword evidence="3" id="KW-1185">Reference proteome</keyword>
<gene>
    <name evidence="2" type="ORF">V8N49_00925</name>
</gene>
<evidence type="ECO:0000313" key="2">
    <source>
        <dbReference type="EMBL" id="MEI2680237.1"/>
    </source>
</evidence>
<comment type="caution">
    <text evidence="2">The sequence shown here is derived from an EMBL/GenBank/DDBJ whole genome shotgun (WGS) entry which is preliminary data.</text>
</comment>
<keyword evidence="1" id="KW-1133">Transmembrane helix</keyword>
<dbReference type="GeneID" id="89475818"/>
<keyword evidence="1" id="KW-0812">Transmembrane</keyword>
<dbReference type="RefSeq" id="WP_263575963.1">
    <property type="nucleotide sequence ID" value="NZ_CAKKMT010000008.1"/>
</dbReference>
<sequence>MNTSPAFIRIGTLLSCPAWLRMVLTLHLVGALAALTWWAAL</sequence>
<feature type="transmembrane region" description="Helical" evidence="1">
    <location>
        <begin position="18"/>
        <end position="40"/>
    </location>
</feature>